<evidence type="ECO:0000256" key="9">
    <source>
        <dbReference type="ARBA" id="ARBA00023136"/>
    </source>
</evidence>
<dbReference type="SUPFAM" id="SSF54862">
    <property type="entry name" value="4Fe-4S ferredoxins"/>
    <property type="match status" value="2"/>
</dbReference>
<evidence type="ECO:0000313" key="14">
    <source>
        <dbReference type="EMBL" id="KAA3767489.1"/>
    </source>
</evidence>
<dbReference type="InterPro" id="IPR010207">
    <property type="entry name" value="Elect_transpt_cplx_RnfB/RsxB"/>
</dbReference>
<feature type="domain" description="4Fe-4S ferredoxin-type" evidence="12">
    <location>
        <begin position="142"/>
        <end position="162"/>
    </location>
</feature>
<sequence length="299" mass="30904">MNLILIAVISLGAIALVSAAILYAASKKFAVYEDPRIAQVSEVLPQANCGGCGYPGCSGFADACVKAGSLDGKFCPVGGQPVMTQIASILGLDAGEAEPMVAVVRCNGTCANRPRTNVYDGAKSCAIAASLYGGETGCSFGCLGCGDCVAACQFDAIHMNAETGLPEVDEAKCTACGACVKACPKAIIEIRPQGKKSRRVYVSCVNKDKGAVARKACTVSCIGCGKCVKTCPFEAITLENNLAYIDPNKCKSCRKCVEVCPQGTIIELNFPPRKPKAEEAPAVKAPKGETSEAKPVAEA</sequence>
<evidence type="ECO:0000256" key="3">
    <source>
        <dbReference type="ARBA" id="ARBA00022723"/>
    </source>
</evidence>
<evidence type="ECO:0000256" key="7">
    <source>
        <dbReference type="ARBA" id="ARBA00023004"/>
    </source>
</evidence>
<reference evidence="14 15" key="1">
    <citation type="journal article" date="2019" name="Nat. Med.">
        <title>A library of human gut bacterial isolates paired with longitudinal multiomics data enables mechanistic microbiome research.</title>
        <authorList>
            <person name="Poyet M."/>
            <person name="Groussin M."/>
            <person name="Gibbons S.M."/>
            <person name="Avila-Pacheco J."/>
            <person name="Jiang X."/>
            <person name="Kearney S.M."/>
            <person name="Perrotta A.R."/>
            <person name="Berdy B."/>
            <person name="Zhao S."/>
            <person name="Lieberman T.D."/>
            <person name="Swanson P.K."/>
            <person name="Smith M."/>
            <person name="Roesemann S."/>
            <person name="Alexander J.E."/>
            <person name="Rich S.A."/>
            <person name="Livny J."/>
            <person name="Vlamakis H."/>
            <person name="Clish C."/>
            <person name="Bullock K."/>
            <person name="Deik A."/>
            <person name="Scott J."/>
            <person name="Pierce K.A."/>
            <person name="Xavier R.J."/>
            <person name="Alm E.J."/>
        </authorList>
    </citation>
    <scope>NUCLEOTIDE SEQUENCE [LARGE SCALE GENOMIC DNA]</scope>
    <source>
        <strain evidence="14 15">BIOML-A10</strain>
    </source>
</reference>
<dbReference type="EMBL" id="VWMK01000005">
    <property type="protein sequence ID" value="KAA3767489.1"/>
    <property type="molecule type" value="Genomic_DNA"/>
</dbReference>
<dbReference type="Pfam" id="PF12838">
    <property type="entry name" value="Fer4_7"/>
    <property type="match status" value="2"/>
</dbReference>
<feature type="binding site" evidence="10">
    <location>
        <position position="52"/>
    </location>
    <ligand>
        <name>[4Fe-4S] cluster</name>
        <dbReference type="ChEBI" id="CHEBI:49883"/>
        <label>1</label>
    </ligand>
</feature>
<dbReference type="PROSITE" id="PS00198">
    <property type="entry name" value="4FE4S_FER_1"/>
    <property type="match status" value="2"/>
</dbReference>
<name>A0A7J4XLD2_9BACE</name>
<dbReference type="InterPro" id="IPR017900">
    <property type="entry name" value="4Fe4S_Fe_S_CS"/>
</dbReference>
<feature type="binding site" evidence="10">
    <location>
        <position position="57"/>
    </location>
    <ligand>
        <name>[4Fe-4S] cluster</name>
        <dbReference type="ChEBI" id="CHEBI:49883"/>
        <label>1</label>
    </ligand>
</feature>
<comment type="function">
    <text evidence="10">Part of a membrane-bound complex that couples electron transfer with translocation of ions across the membrane.</text>
</comment>
<evidence type="ECO:0000256" key="11">
    <source>
        <dbReference type="SAM" id="MobiDB-lite"/>
    </source>
</evidence>
<accession>A0A7J4XLD2</accession>
<evidence type="ECO:0000313" key="15">
    <source>
        <dbReference type="Proteomes" id="UP000422221"/>
    </source>
</evidence>
<dbReference type="GO" id="GO:0046872">
    <property type="term" value="F:metal ion binding"/>
    <property type="evidence" value="ECO:0007669"/>
    <property type="project" value="UniProtKB-KW"/>
</dbReference>
<dbReference type="InterPro" id="IPR050395">
    <property type="entry name" value="4Fe4S_Ferredoxin_RnfB"/>
</dbReference>
<feature type="binding site" evidence="10">
    <location>
        <position position="176"/>
    </location>
    <ligand>
        <name>[4Fe-4S] cluster</name>
        <dbReference type="ChEBI" id="CHEBI:49883"/>
        <label>3</label>
    </ligand>
</feature>
<keyword evidence="10" id="KW-1003">Cell membrane</keyword>
<evidence type="ECO:0000256" key="8">
    <source>
        <dbReference type="ARBA" id="ARBA00023014"/>
    </source>
</evidence>
<proteinExistence type="inferred from homology"/>
<dbReference type="GO" id="GO:0051539">
    <property type="term" value="F:4 iron, 4 sulfur cluster binding"/>
    <property type="evidence" value="ECO:0007669"/>
    <property type="project" value="UniProtKB-UniRule"/>
</dbReference>
<keyword evidence="8 10" id="KW-0411">Iron-sulfur</keyword>
<evidence type="ECO:0000256" key="2">
    <source>
        <dbReference type="ARBA" id="ARBA00022485"/>
    </source>
</evidence>
<feature type="binding site" evidence="10">
    <location>
        <position position="179"/>
    </location>
    <ligand>
        <name>[4Fe-4S] cluster</name>
        <dbReference type="ChEBI" id="CHEBI:49883"/>
        <label>3</label>
    </ligand>
</feature>
<dbReference type="PROSITE" id="PS51379">
    <property type="entry name" value="4FE4S_FER_2"/>
    <property type="match status" value="4"/>
</dbReference>
<dbReference type="PROSITE" id="PS51656">
    <property type="entry name" value="4FE4S"/>
    <property type="match status" value="1"/>
</dbReference>
<evidence type="ECO:0000256" key="5">
    <source>
        <dbReference type="ARBA" id="ARBA00022967"/>
    </source>
</evidence>
<dbReference type="GO" id="GO:0009055">
    <property type="term" value="F:electron transfer activity"/>
    <property type="evidence" value="ECO:0007669"/>
    <property type="project" value="InterPro"/>
</dbReference>
<dbReference type="EC" id="7.-.-.-" evidence="10"/>
<keyword evidence="1 10" id="KW-0813">Transport</keyword>
<feature type="binding site" evidence="10">
    <location>
        <position position="183"/>
    </location>
    <ligand>
        <name>[4Fe-4S] cluster</name>
        <dbReference type="ChEBI" id="CHEBI:49883"/>
        <label>2</label>
    </ligand>
</feature>
<dbReference type="HAMAP" id="MF_00463">
    <property type="entry name" value="RsxB_RnfB"/>
    <property type="match status" value="1"/>
</dbReference>
<comment type="subunit">
    <text evidence="10">The complex is composed of six subunits: RnfA, RnfB, RnfC, RnfD, RnfE and RnfG.</text>
</comment>
<keyword evidence="6 10" id="KW-0249">Electron transport</keyword>
<keyword evidence="3 10" id="KW-0479">Metal-binding</keyword>
<organism evidence="14 15">
    <name type="scientific">Bacteroides salyersiae</name>
    <dbReference type="NCBI Taxonomy" id="291644"/>
    <lineage>
        <taxon>Bacteria</taxon>
        <taxon>Pseudomonadati</taxon>
        <taxon>Bacteroidota</taxon>
        <taxon>Bacteroidia</taxon>
        <taxon>Bacteroidales</taxon>
        <taxon>Bacteroidaceae</taxon>
        <taxon>Bacteroides</taxon>
    </lineage>
</organism>
<feature type="binding site" evidence="10">
    <location>
        <position position="142"/>
    </location>
    <ligand>
        <name>[4Fe-4S] cluster</name>
        <dbReference type="ChEBI" id="CHEBI:49883"/>
        <label>2</label>
    </ligand>
</feature>
<dbReference type="RefSeq" id="WP_055294360.1">
    <property type="nucleotide sequence ID" value="NZ_CAXSTI010000008.1"/>
</dbReference>
<feature type="binding site" evidence="10">
    <location>
        <position position="145"/>
    </location>
    <ligand>
        <name>[4Fe-4S] cluster</name>
        <dbReference type="ChEBI" id="CHEBI:49883"/>
        <label>2</label>
    </ligand>
</feature>
<protein>
    <recommendedName>
        <fullName evidence="10">Ion-translocating oxidoreductase complex subunit B</fullName>
        <ecNumber evidence="10">7.-.-.-</ecNumber>
    </recommendedName>
    <alternativeName>
        <fullName evidence="10">Rnf electron transport complex subunit B</fullName>
    </alternativeName>
</protein>
<evidence type="ECO:0000256" key="6">
    <source>
        <dbReference type="ARBA" id="ARBA00022982"/>
    </source>
</evidence>
<feature type="domain" description="4Fe-4S ferredoxin-type" evidence="12">
    <location>
        <begin position="164"/>
        <end position="193"/>
    </location>
</feature>
<dbReference type="Pfam" id="PF04060">
    <property type="entry name" value="FeS"/>
    <property type="match status" value="1"/>
</dbReference>
<gene>
    <name evidence="10" type="primary">rnfB</name>
    <name evidence="14" type="ORF">F3F73_07135</name>
</gene>
<feature type="binding site" evidence="10">
    <location>
        <position position="148"/>
    </location>
    <ligand>
        <name>[4Fe-4S] cluster</name>
        <dbReference type="ChEBI" id="CHEBI:49883"/>
        <label>2</label>
    </ligand>
</feature>
<dbReference type="InterPro" id="IPR017896">
    <property type="entry name" value="4Fe4S_Fe-S-bd"/>
</dbReference>
<comment type="subcellular location">
    <subcellularLocation>
        <location evidence="10">Cell membrane</location>
    </subcellularLocation>
</comment>
<evidence type="ECO:0000256" key="10">
    <source>
        <dbReference type="HAMAP-Rule" id="MF_00463"/>
    </source>
</evidence>
<evidence type="ECO:0000259" key="12">
    <source>
        <dbReference type="PROSITE" id="PS51379"/>
    </source>
</evidence>
<feature type="binding site" evidence="10">
    <location>
        <position position="75"/>
    </location>
    <ligand>
        <name>[4Fe-4S] cluster</name>
        <dbReference type="ChEBI" id="CHEBI:49883"/>
        <label>1</label>
    </ligand>
</feature>
<dbReference type="GO" id="GO:0022900">
    <property type="term" value="P:electron transport chain"/>
    <property type="evidence" value="ECO:0007669"/>
    <property type="project" value="UniProtKB-UniRule"/>
</dbReference>
<dbReference type="PANTHER" id="PTHR43560">
    <property type="entry name" value="ION-TRANSLOCATING OXIDOREDUCTASE COMPLEX SUBUNIT B"/>
    <property type="match status" value="1"/>
</dbReference>
<dbReference type="AlphaFoldDB" id="A0A7J4XLD2"/>
<dbReference type="Gene3D" id="3.30.70.20">
    <property type="match status" value="2"/>
</dbReference>
<evidence type="ECO:0000256" key="1">
    <source>
        <dbReference type="ARBA" id="ARBA00022448"/>
    </source>
</evidence>
<keyword evidence="2 10" id="KW-0004">4Fe-4S</keyword>
<keyword evidence="5 10" id="KW-1278">Translocase</keyword>
<feature type="domain" description="4Fe-4S ferredoxin-type" evidence="12">
    <location>
        <begin position="243"/>
        <end position="271"/>
    </location>
</feature>
<feature type="binding site" evidence="10">
    <location>
        <position position="152"/>
    </location>
    <ligand>
        <name>[4Fe-4S] cluster</name>
        <dbReference type="ChEBI" id="CHEBI:49883"/>
        <label>3</label>
    </ligand>
</feature>
<comment type="caution">
    <text evidence="14">The sequence shown here is derived from an EMBL/GenBank/DDBJ whole genome shotgun (WGS) entry which is preliminary data.</text>
</comment>
<feature type="region of interest" description="Hydrophobic" evidence="10">
    <location>
        <begin position="1"/>
        <end position="26"/>
    </location>
</feature>
<dbReference type="GO" id="GO:0005886">
    <property type="term" value="C:plasma membrane"/>
    <property type="evidence" value="ECO:0007669"/>
    <property type="project" value="UniProtKB-SubCell"/>
</dbReference>
<dbReference type="Proteomes" id="UP000422221">
    <property type="component" value="Unassembled WGS sequence"/>
</dbReference>
<dbReference type="CDD" id="cd10549">
    <property type="entry name" value="MtMvhB_like"/>
    <property type="match status" value="1"/>
</dbReference>
<comment type="cofactor">
    <cofactor evidence="10">
        <name>[4Fe-4S] cluster</name>
        <dbReference type="ChEBI" id="CHEBI:49883"/>
    </cofactor>
    <text evidence="10">Binds 3 [4Fe-4S] clusters.</text>
</comment>
<keyword evidence="7 10" id="KW-0408">Iron</keyword>
<dbReference type="NCBIfam" id="TIGR01944">
    <property type="entry name" value="rnfB"/>
    <property type="match status" value="1"/>
</dbReference>
<feature type="domain" description="4Fe-4S" evidence="13">
    <location>
        <begin position="32"/>
        <end position="92"/>
    </location>
</feature>
<feature type="region of interest" description="Disordered" evidence="11">
    <location>
        <begin position="277"/>
        <end position="299"/>
    </location>
</feature>
<feature type="binding site" evidence="10">
    <location>
        <position position="49"/>
    </location>
    <ligand>
        <name>[4Fe-4S] cluster</name>
        <dbReference type="ChEBI" id="CHEBI:49883"/>
        <label>1</label>
    </ligand>
</feature>
<dbReference type="GeneID" id="93117525"/>
<dbReference type="InterPro" id="IPR007202">
    <property type="entry name" value="4Fe-4S_dom"/>
</dbReference>
<dbReference type="NCBIfam" id="NF005504">
    <property type="entry name" value="PRK07118.1-3"/>
    <property type="match status" value="1"/>
</dbReference>
<feature type="binding site" evidence="10">
    <location>
        <position position="173"/>
    </location>
    <ligand>
        <name>[4Fe-4S] cluster</name>
        <dbReference type="ChEBI" id="CHEBI:49883"/>
        <label>3</label>
    </ligand>
</feature>
<evidence type="ECO:0000259" key="13">
    <source>
        <dbReference type="PROSITE" id="PS51656"/>
    </source>
</evidence>
<keyword evidence="4 10" id="KW-0677">Repeat</keyword>
<feature type="domain" description="4Fe-4S ferredoxin-type" evidence="12">
    <location>
        <begin position="210"/>
        <end position="241"/>
    </location>
</feature>
<dbReference type="PANTHER" id="PTHR43560:SF1">
    <property type="entry name" value="ION-TRANSLOCATING OXIDOREDUCTASE COMPLEX SUBUNIT B"/>
    <property type="match status" value="1"/>
</dbReference>
<feature type="binding site" evidence="10">
    <location>
        <position position="138"/>
    </location>
    <ligand>
        <name>[4Fe-4S] cluster</name>
        <dbReference type="ChEBI" id="CHEBI:49883"/>
        <label>2</label>
    </ligand>
</feature>
<keyword evidence="9 10" id="KW-0472">Membrane</keyword>
<comment type="similarity">
    <text evidence="10">Belongs to the 4Fe4S bacterial-type ferredoxin family. RnfB subfamily.</text>
</comment>
<dbReference type="Gene3D" id="1.10.15.40">
    <property type="entry name" value="Electron transport complex subunit B, putative Fe-S cluster"/>
    <property type="match status" value="1"/>
</dbReference>
<evidence type="ECO:0000256" key="4">
    <source>
        <dbReference type="ARBA" id="ARBA00022737"/>
    </source>
</evidence>